<comment type="caution">
    <text evidence="1">The sequence shown here is derived from an EMBL/GenBank/DDBJ whole genome shotgun (WGS) entry which is preliminary data.</text>
</comment>
<dbReference type="EMBL" id="BLPG01000001">
    <property type="protein sequence ID" value="GFJ92245.1"/>
    <property type="molecule type" value="Genomic_DNA"/>
</dbReference>
<name>A0A6V8LHW3_9ACTN</name>
<dbReference type="Proteomes" id="UP000482960">
    <property type="component" value="Unassembled WGS sequence"/>
</dbReference>
<keyword evidence="2" id="KW-1185">Reference proteome</keyword>
<dbReference type="RefSeq" id="WP_173079176.1">
    <property type="nucleotide sequence ID" value="NZ_BAABJB010000013.1"/>
</dbReference>
<evidence type="ECO:0000313" key="2">
    <source>
        <dbReference type="Proteomes" id="UP000482960"/>
    </source>
</evidence>
<gene>
    <name evidence="1" type="ORF">Prum_058870</name>
</gene>
<sequence>MVDVTAEEADHDEERAQLIEAIQDNLNGVYGQIADLGSEVDDYLAEYRYDEVKQSIESLSELIASNSVDEVSELADLCADAGDAGRAAEAHPVTDKLQIPRLLAGDLPPVAEPTGDEDYDEVVDSLRNREGRCNDHIRKLFGCAERLWEGATDAARLGQARQANDAVRLLRQLPAELSTAYSLWERCLVDLYNENPAHLGEMGDMVRGFEVWLTGRQKDGSGVTD</sequence>
<accession>A0A6V8LHW3</accession>
<dbReference type="AlphaFoldDB" id="A0A6V8LHW3"/>
<organism evidence="1 2">
    <name type="scientific">Phytohabitans rumicis</name>
    <dbReference type="NCBI Taxonomy" id="1076125"/>
    <lineage>
        <taxon>Bacteria</taxon>
        <taxon>Bacillati</taxon>
        <taxon>Actinomycetota</taxon>
        <taxon>Actinomycetes</taxon>
        <taxon>Micromonosporales</taxon>
        <taxon>Micromonosporaceae</taxon>
    </lineage>
</organism>
<proteinExistence type="predicted"/>
<reference evidence="1 2" key="1">
    <citation type="submission" date="2020-03" db="EMBL/GenBank/DDBJ databases">
        <title>Whole genome shotgun sequence of Phytohabitans rumicis NBRC 108638.</title>
        <authorList>
            <person name="Komaki H."/>
            <person name="Tamura T."/>
        </authorList>
    </citation>
    <scope>NUCLEOTIDE SEQUENCE [LARGE SCALE GENOMIC DNA]</scope>
    <source>
        <strain evidence="1 2">NBRC 108638</strain>
    </source>
</reference>
<evidence type="ECO:0000313" key="1">
    <source>
        <dbReference type="EMBL" id="GFJ92245.1"/>
    </source>
</evidence>
<reference evidence="1 2" key="2">
    <citation type="submission" date="2020-03" db="EMBL/GenBank/DDBJ databases">
        <authorList>
            <person name="Ichikawa N."/>
            <person name="Kimura A."/>
            <person name="Kitahashi Y."/>
            <person name="Uohara A."/>
        </authorList>
    </citation>
    <scope>NUCLEOTIDE SEQUENCE [LARGE SCALE GENOMIC DNA]</scope>
    <source>
        <strain evidence="1 2">NBRC 108638</strain>
    </source>
</reference>
<protein>
    <submittedName>
        <fullName evidence="1">Uncharacterized protein</fullName>
    </submittedName>
</protein>